<organism evidence="11 12">
    <name type="scientific">Ancylostoma ceylanicum</name>
    <dbReference type="NCBI Taxonomy" id="53326"/>
    <lineage>
        <taxon>Eukaryota</taxon>
        <taxon>Metazoa</taxon>
        <taxon>Ecdysozoa</taxon>
        <taxon>Nematoda</taxon>
        <taxon>Chromadorea</taxon>
        <taxon>Rhabditida</taxon>
        <taxon>Rhabditina</taxon>
        <taxon>Rhabditomorpha</taxon>
        <taxon>Strongyloidea</taxon>
        <taxon>Ancylostomatidae</taxon>
        <taxon>Ancylostomatinae</taxon>
        <taxon>Ancylostoma</taxon>
    </lineage>
</organism>
<evidence type="ECO:0000256" key="7">
    <source>
        <dbReference type="ARBA" id="ARBA00022884"/>
    </source>
</evidence>
<dbReference type="InterPro" id="IPR024161">
    <property type="entry name" value="Znf_nanos-typ"/>
</dbReference>
<dbReference type="Gene3D" id="4.10.60.30">
    <property type="entry name" value="Nanos, RNA-binding domain"/>
    <property type="match status" value="1"/>
</dbReference>
<keyword evidence="5" id="KW-0862">Zinc</keyword>
<feature type="compositionally biased region" description="Polar residues" evidence="9">
    <location>
        <begin position="663"/>
        <end position="676"/>
    </location>
</feature>
<evidence type="ECO:0000313" key="12">
    <source>
        <dbReference type="Proteomes" id="UP000024635"/>
    </source>
</evidence>
<dbReference type="STRING" id="53326.A0A016ULQ2"/>
<protein>
    <recommendedName>
        <fullName evidence="10">Nanos-type domain-containing protein</fullName>
    </recommendedName>
</protein>
<dbReference type="PANTHER" id="PTHR12887">
    <property type="entry name" value="NANOS PROTEIN"/>
    <property type="match status" value="1"/>
</dbReference>
<dbReference type="Proteomes" id="UP000024635">
    <property type="component" value="Unassembled WGS sequence"/>
</dbReference>
<evidence type="ECO:0000313" key="11">
    <source>
        <dbReference type="EMBL" id="EYC16090.1"/>
    </source>
</evidence>
<dbReference type="InterPro" id="IPR008705">
    <property type="entry name" value="Nanos/Xcar2"/>
</dbReference>
<feature type="region of interest" description="Disordered" evidence="9">
    <location>
        <begin position="414"/>
        <end position="449"/>
    </location>
</feature>
<evidence type="ECO:0000256" key="9">
    <source>
        <dbReference type="SAM" id="MobiDB-lite"/>
    </source>
</evidence>
<feature type="compositionally biased region" description="Low complexity" evidence="9">
    <location>
        <begin position="214"/>
        <end position="225"/>
    </location>
</feature>
<dbReference type="Pfam" id="PF05741">
    <property type="entry name" value="zf-nanos"/>
    <property type="match status" value="1"/>
</dbReference>
<feature type="compositionally biased region" description="Polar residues" evidence="9">
    <location>
        <begin position="505"/>
        <end position="514"/>
    </location>
</feature>
<dbReference type="GO" id="GO:0003723">
    <property type="term" value="F:RNA binding"/>
    <property type="evidence" value="ECO:0007669"/>
    <property type="project" value="UniProtKB-UniRule"/>
</dbReference>
<feature type="compositionally biased region" description="Polar residues" evidence="9">
    <location>
        <begin position="24"/>
        <end position="33"/>
    </location>
</feature>
<dbReference type="PROSITE" id="PS51522">
    <property type="entry name" value="ZF_NANOS"/>
    <property type="match status" value="1"/>
</dbReference>
<feature type="region of interest" description="Disordered" evidence="9">
    <location>
        <begin position="475"/>
        <end position="524"/>
    </location>
</feature>
<feature type="compositionally biased region" description="Basic and acidic residues" evidence="9">
    <location>
        <begin position="592"/>
        <end position="604"/>
    </location>
</feature>
<comment type="similarity">
    <text evidence="8">Belongs to the nanos family.</text>
</comment>
<dbReference type="InterPro" id="IPR038129">
    <property type="entry name" value="Nanos_sf"/>
</dbReference>
<dbReference type="AlphaFoldDB" id="A0A016ULQ2"/>
<feature type="region of interest" description="Disordered" evidence="9">
    <location>
        <begin position="777"/>
        <end position="810"/>
    </location>
</feature>
<keyword evidence="6 8" id="KW-0810">Translation regulation</keyword>
<feature type="region of interest" description="Disordered" evidence="9">
    <location>
        <begin position="1"/>
        <end position="93"/>
    </location>
</feature>
<dbReference type="GO" id="GO:0005737">
    <property type="term" value="C:cytoplasm"/>
    <property type="evidence" value="ECO:0007669"/>
    <property type="project" value="UniProtKB-SubCell"/>
</dbReference>
<feature type="region of interest" description="Disordered" evidence="9">
    <location>
        <begin position="196"/>
        <end position="274"/>
    </location>
</feature>
<feature type="compositionally biased region" description="Pro residues" evidence="9">
    <location>
        <begin position="262"/>
        <end position="271"/>
    </location>
</feature>
<name>A0A016ULQ2_9BILA</name>
<keyword evidence="3" id="KW-0479">Metal-binding</keyword>
<evidence type="ECO:0000256" key="5">
    <source>
        <dbReference type="ARBA" id="ARBA00022833"/>
    </source>
</evidence>
<feature type="compositionally biased region" description="Gly residues" evidence="9">
    <location>
        <begin position="793"/>
        <end position="802"/>
    </location>
</feature>
<sequence>MSGTPLVRPGAQPQLDYGAVLPSQPATTRTTPDSGLGADDQMRHQERRVPPPGFAHPPPHPQFIPQDGAVGGPHHQSGPGAYGPCDGNFDKEKVPYEGPSPFHRSSRYETDPSAMSGDQMVYNRAQPMVVNQNHQPGARYDESNPSRMMHPPGAVPNHGNPPVGVGYSQVSGYYGMGGAGGVGNVAFQRPPIPAVPSGYEGDVVHSQTQPPPHQMQQTVPQYYSPNQPPPSSMPYQVQASNGLPVYSGQPMQQQDPQQQHQAPPPMGPPPQAVVTVQQRGGGQFIVPVPHPQMMTPHYIGQQVMPASGHYPPAGVYMQHAVRPAVFVPRGDMGYAPVEPSQPVMVPMPFVVHQMPPNQAPEQAPYQQGVMEQQPPMTVDQYGEQEFGPSSAPIQPVRPMSMPPGIPTGMQPMMGMMSQPPQNSVPDSRSATASIPPLVTQPSGYGPSPQARMYGFHPGALAPPFMMAPHFGMPHMMHSSPSRGRNSRNNSSFRGPSSYHNRNKQNHSPQTYSRQSSVIDSVKDDSKTVDMASVVSAEVEKLTLKQGEENKGDVETEQQEAPQRDEKAEEEKEEGKAKPQDEQQEAQPPADLEPEKKPEEGKATKELLPVAVSKTDGEKRGTVPIVAVAPTVSVKAETVQAKEKELNEEELPEKPSLELRIKESTPQASVQPLPTSDSSTPVKLDCTFCRSLGKPEDVCTSHVIRAADGKVTCPELRKRTCSLCGATGDNSHSAVFCPLKSQQSMGEPVSDAPRIAHTAPQRPSSNYNKPMVFERREGTGYRGGYRNATHRGGYNQGRGGGRYQSGNRRYN</sequence>
<dbReference type="GO" id="GO:0006417">
    <property type="term" value="P:regulation of translation"/>
    <property type="evidence" value="ECO:0007669"/>
    <property type="project" value="UniProtKB-UniRule"/>
</dbReference>
<evidence type="ECO:0000256" key="8">
    <source>
        <dbReference type="PROSITE-ProRule" id="PRU00855"/>
    </source>
</evidence>
<comment type="caution">
    <text evidence="11">The sequence shown here is derived from an EMBL/GenBank/DDBJ whole genome shotgun (WGS) entry which is preliminary data.</text>
</comment>
<feature type="compositionally biased region" description="Low complexity" evidence="9">
    <location>
        <begin position="248"/>
        <end position="261"/>
    </location>
</feature>
<feature type="region of interest" description="Disordered" evidence="9">
    <location>
        <begin position="642"/>
        <end position="676"/>
    </location>
</feature>
<feature type="compositionally biased region" description="Basic and acidic residues" evidence="9">
    <location>
        <begin position="543"/>
        <end position="553"/>
    </location>
</feature>
<keyword evidence="12" id="KW-1185">Reference proteome</keyword>
<proteinExistence type="inferred from homology"/>
<evidence type="ECO:0000256" key="4">
    <source>
        <dbReference type="ARBA" id="ARBA00022771"/>
    </source>
</evidence>
<evidence type="ECO:0000256" key="1">
    <source>
        <dbReference type="ARBA" id="ARBA00004496"/>
    </source>
</evidence>
<keyword evidence="7 8" id="KW-0694">RNA-binding</keyword>
<feature type="region of interest" description="Disordered" evidence="9">
    <location>
        <begin position="543"/>
        <end position="620"/>
    </location>
</feature>
<evidence type="ECO:0000256" key="3">
    <source>
        <dbReference type="ARBA" id="ARBA00022723"/>
    </source>
</evidence>
<dbReference type="EMBL" id="JARK01001371">
    <property type="protein sequence ID" value="EYC16090.1"/>
    <property type="molecule type" value="Genomic_DNA"/>
</dbReference>
<feature type="compositionally biased region" description="Pro residues" evidence="9">
    <location>
        <begin position="50"/>
        <end position="62"/>
    </location>
</feature>
<accession>A0A016ULQ2</accession>
<feature type="compositionally biased region" description="Basic and acidic residues" evidence="9">
    <location>
        <begin position="40"/>
        <end position="49"/>
    </location>
</feature>
<comment type="subcellular location">
    <subcellularLocation>
        <location evidence="1">Cytoplasm</location>
    </subcellularLocation>
</comment>
<feature type="compositionally biased region" description="Basic and acidic residues" evidence="9">
    <location>
        <begin position="561"/>
        <end position="580"/>
    </location>
</feature>
<feature type="domain" description="Nanos-type" evidence="10">
    <location>
        <begin position="684"/>
        <end position="738"/>
    </location>
</feature>
<feature type="compositionally biased region" description="Basic and acidic residues" evidence="9">
    <location>
        <begin position="651"/>
        <end position="662"/>
    </location>
</feature>
<gene>
    <name evidence="11" type="primary">Acey_s0035.g3146</name>
    <name evidence="11" type="ORF">Y032_0035g3146</name>
</gene>
<keyword evidence="4 8" id="KW-0863">Zinc-finger</keyword>
<keyword evidence="2" id="KW-0963">Cytoplasm</keyword>
<feature type="compositionally biased region" description="Polar residues" evidence="9">
    <location>
        <begin position="423"/>
        <end position="432"/>
    </location>
</feature>
<evidence type="ECO:0000256" key="2">
    <source>
        <dbReference type="ARBA" id="ARBA00022490"/>
    </source>
</evidence>
<feature type="compositionally biased region" description="Low complexity" evidence="9">
    <location>
        <begin position="478"/>
        <end position="497"/>
    </location>
</feature>
<dbReference type="OrthoDB" id="5870823at2759"/>
<dbReference type="GO" id="GO:0008270">
    <property type="term" value="F:zinc ion binding"/>
    <property type="evidence" value="ECO:0007669"/>
    <property type="project" value="UniProtKB-KW"/>
</dbReference>
<reference evidence="12" key="1">
    <citation type="journal article" date="2015" name="Nat. Genet.">
        <title>The genome and transcriptome of the zoonotic hookworm Ancylostoma ceylanicum identify infection-specific gene families.</title>
        <authorList>
            <person name="Schwarz E.M."/>
            <person name="Hu Y."/>
            <person name="Antoshechkin I."/>
            <person name="Miller M.M."/>
            <person name="Sternberg P.W."/>
            <person name="Aroian R.V."/>
        </authorList>
    </citation>
    <scope>NUCLEOTIDE SEQUENCE</scope>
    <source>
        <strain evidence="12">HY135</strain>
    </source>
</reference>
<evidence type="ECO:0000259" key="10">
    <source>
        <dbReference type="PROSITE" id="PS51522"/>
    </source>
</evidence>
<evidence type="ECO:0000256" key="6">
    <source>
        <dbReference type="ARBA" id="ARBA00022845"/>
    </source>
</evidence>